<dbReference type="EMBL" id="BGZK01000857">
    <property type="protein sequence ID" value="GBP63068.1"/>
    <property type="molecule type" value="Genomic_DNA"/>
</dbReference>
<gene>
    <name evidence="1" type="ORF">EVAR_87440_1</name>
</gene>
<proteinExistence type="predicted"/>
<dbReference type="OrthoDB" id="348678at2759"/>
<sequence length="193" mass="22127">MVLERGQRTTECDIIIKGEKAEQVKEFVYLGSLFTNDGKHDRYIERRGNVVNQVNGTLLAIMNSKSVSRQARLAVHSEALILTLMYGSESWIWQKKNEISINAVEMRSLHNICRVSRKDRDRNSDVRKRCGMKENIVTRVERGYLMEEEYRGEDEGKLWGDGGELATGTFTHWMKGNNVNSYFTPGCCESVVL</sequence>
<protein>
    <submittedName>
        <fullName evidence="1">Uncharacterized protein</fullName>
    </submittedName>
</protein>
<evidence type="ECO:0000313" key="1">
    <source>
        <dbReference type="EMBL" id="GBP63068.1"/>
    </source>
</evidence>
<organism evidence="1 2">
    <name type="scientific">Eumeta variegata</name>
    <name type="common">Bagworm moth</name>
    <name type="synonym">Eumeta japonica</name>
    <dbReference type="NCBI Taxonomy" id="151549"/>
    <lineage>
        <taxon>Eukaryota</taxon>
        <taxon>Metazoa</taxon>
        <taxon>Ecdysozoa</taxon>
        <taxon>Arthropoda</taxon>
        <taxon>Hexapoda</taxon>
        <taxon>Insecta</taxon>
        <taxon>Pterygota</taxon>
        <taxon>Neoptera</taxon>
        <taxon>Endopterygota</taxon>
        <taxon>Lepidoptera</taxon>
        <taxon>Glossata</taxon>
        <taxon>Ditrysia</taxon>
        <taxon>Tineoidea</taxon>
        <taxon>Psychidae</taxon>
        <taxon>Oiketicinae</taxon>
        <taxon>Eumeta</taxon>
    </lineage>
</organism>
<dbReference type="STRING" id="151549.A0A4C1XI31"/>
<name>A0A4C1XI31_EUMVA</name>
<dbReference type="PANTHER" id="PTHR47027">
    <property type="entry name" value="REVERSE TRANSCRIPTASE DOMAIN-CONTAINING PROTEIN"/>
    <property type="match status" value="1"/>
</dbReference>
<accession>A0A4C1XI31</accession>
<comment type="caution">
    <text evidence="1">The sequence shown here is derived from an EMBL/GenBank/DDBJ whole genome shotgun (WGS) entry which is preliminary data.</text>
</comment>
<reference evidence="1 2" key="1">
    <citation type="journal article" date="2019" name="Commun. Biol.">
        <title>The bagworm genome reveals a unique fibroin gene that provides high tensile strength.</title>
        <authorList>
            <person name="Kono N."/>
            <person name="Nakamura H."/>
            <person name="Ohtoshi R."/>
            <person name="Tomita M."/>
            <person name="Numata K."/>
            <person name="Arakawa K."/>
        </authorList>
    </citation>
    <scope>NUCLEOTIDE SEQUENCE [LARGE SCALE GENOMIC DNA]</scope>
</reference>
<keyword evidence="2" id="KW-1185">Reference proteome</keyword>
<dbReference type="PANTHER" id="PTHR47027:SF30">
    <property type="entry name" value="THAP-TYPE DOMAIN-CONTAINING PROTEIN"/>
    <property type="match status" value="1"/>
</dbReference>
<evidence type="ECO:0000313" key="2">
    <source>
        <dbReference type="Proteomes" id="UP000299102"/>
    </source>
</evidence>
<dbReference type="Proteomes" id="UP000299102">
    <property type="component" value="Unassembled WGS sequence"/>
</dbReference>
<dbReference type="AlphaFoldDB" id="A0A4C1XI31"/>